<evidence type="ECO:0000313" key="1">
    <source>
        <dbReference type="EMBL" id="ETW77291.1"/>
    </source>
</evidence>
<evidence type="ECO:0000313" key="2">
    <source>
        <dbReference type="Proteomes" id="UP000030671"/>
    </source>
</evidence>
<keyword evidence="2" id="KW-1185">Reference proteome</keyword>
<dbReference type="GeneID" id="20666076"/>
<gene>
    <name evidence="1" type="ORF">HETIRDRAFT_105552</name>
</gene>
<dbReference type="EMBL" id="KI925463">
    <property type="protein sequence ID" value="ETW77291.1"/>
    <property type="molecule type" value="Genomic_DNA"/>
</dbReference>
<protein>
    <submittedName>
        <fullName evidence="1">Uncharacterized protein</fullName>
    </submittedName>
</protein>
<dbReference type="HOGENOM" id="CLU_2590065_0_0_1"/>
<organism evidence="1 2">
    <name type="scientific">Heterobasidion irregulare (strain TC 32-1)</name>
    <dbReference type="NCBI Taxonomy" id="747525"/>
    <lineage>
        <taxon>Eukaryota</taxon>
        <taxon>Fungi</taxon>
        <taxon>Dikarya</taxon>
        <taxon>Basidiomycota</taxon>
        <taxon>Agaricomycotina</taxon>
        <taxon>Agaricomycetes</taxon>
        <taxon>Russulales</taxon>
        <taxon>Bondarzewiaceae</taxon>
        <taxon>Heterobasidion</taxon>
        <taxon>Heterobasidion annosum species complex</taxon>
    </lineage>
</organism>
<reference evidence="1 2" key="1">
    <citation type="journal article" date="2012" name="New Phytol.">
        <title>Insight into trade-off between wood decay and parasitism from the genome of a fungal forest pathogen.</title>
        <authorList>
            <person name="Olson A."/>
            <person name="Aerts A."/>
            <person name="Asiegbu F."/>
            <person name="Belbahri L."/>
            <person name="Bouzid O."/>
            <person name="Broberg A."/>
            <person name="Canback B."/>
            <person name="Coutinho P.M."/>
            <person name="Cullen D."/>
            <person name="Dalman K."/>
            <person name="Deflorio G."/>
            <person name="van Diepen L.T."/>
            <person name="Dunand C."/>
            <person name="Duplessis S."/>
            <person name="Durling M."/>
            <person name="Gonthier P."/>
            <person name="Grimwood J."/>
            <person name="Fossdal C.G."/>
            <person name="Hansson D."/>
            <person name="Henrissat B."/>
            <person name="Hietala A."/>
            <person name="Himmelstrand K."/>
            <person name="Hoffmeister D."/>
            <person name="Hogberg N."/>
            <person name="James T.Y."/>
            <person name="Karlsson M."/>
            <person name="Kohler A."/>
            <person name="Kues U."/>
            <person name="Lee Y.H."/>
            <person name="Lin Y.C."/>
            <person name="Lind M."/>
            <person name="Lindquist E."/>
            <person name="Lombard V."/>
            <person name="Lucas S."/>
            <person name="Lunden K."/>
            <person name="Morin E."/>
            <person name="Murat C."/>
            <person name="Park J."/>
            <person name="Raffaello T."/>
            <person name="Rouze P."/>
            <person name="Salamov A."/>
            <person name="Schmutz J."/>
            <person name="Solheim H."/>
            <person name="Stahlberg J."/>
            <person name="Velez H."/>
            <person name="de Vries R.P."/>
            <person name="Wiebenga A."/>
            <person name="Woodward S."/>
            <person name="Yakovlev I."/>
            <person name="Garbelotto M."/>
            <person name="Martin F."/>
            <person name="Grigoriev I.V."/>
            <person name="Stenlid J."/>
        </authorList>
    </citation>
    <scope>NUCLEOTIDE SEQUENCE [LARGE SCALE GENOMIC DNA]</scope>
    <source>
        <strain evidence="1 2">TC 32-1</strain>
    </source>
</reference>
<proteinExistence type="predicted"/>
<dbReference type="RefSeq" id="XP_009550815.1">
    <property type="nucleotide sequence ID" value="XM_009552520.1"/>
</dbReference>
<dbReference type="Proteomes" id="UP000030671">
    <property type="component" value="Unassembled WGS sequence"/>
</dbReference>
<sequence>MKAWETHVAPSSARELNRVWCTTPIPSGATDAAPHLRKVNVNLDPLRTSILGVLRFVTDRRSNMLPPGRAMPSPALLLNL</sequence>
<dbReference type="AlphaFoldDB" id="W4JWQ6"/>
<dbReference type="InParanoid" id="W4JWQ6"/>
<accession>W4JWQ6</accession>
<name>W4JWQ6_HETIT</name>
<dbReference type="KEGG" id="hir:HETIRDRAFT_105552"/>